<sequence length="64" mass="7603">MEDWRMARDPSFSQEFCRFPNTSRQHGLPPRYPSPSRESWRNVGHRSGPLESFHLNLRIVMLGF</sequence>
<dbReference type="WBParaSite" id="Hba_09308">
    <property type="protein sequence ID" value="Hba_09308"/>
    <property type="gene ID" value="Hba_09308"/>
</dbReference>
<protein>
    <submittedName>
        <fullName evidence="3">Uncharacterized protein</fullName>
    </submittedName>
</protein>
<evidence type="ECO:0000313" key="3">
    <source>
        <dbReference type="WBParaSite" id="Hba_09308"/>
    </source>
</evidence>
<keyword evidence="2" id="KW-1185">Reference proteome</keyword>
<name>A0A1I7WVR0_HETBA</name>
<evidence type="ECO:0000313" key="2">
    <source>
        <dbReference type="Proteomes" id="UP000095283"/>
    </source>
</evidence>
<proteinExistence type="predicted"/>
<dbReference type="AlphaFoldDB" id="A0A1I7WVR0"/>
<accession>A0A1I7WVR0</accession>
<feature type="region of interest" description="Disordered" evidence="1">
    <location>
        <begin position="16"/>
        <end position="43"/>
    </location>
</feature>
<dbReference type="Proteomes" id="UP000095283">
    <property type="component" value="Unplaced"/>
</dbReference>
<reference evidence="3" key="1">
    <citation type="submission" date="2016-11" db="UniProtKB">
        <authorList>
            <consortium name="WormBaseParasite"/>
        </authorList>
    </citation>
    <scope>IDENTIFICATION</scope>
</reference>
<organism evidence="2 3">
    <name type="scientific">Heterorhabditis bacteriophora</name>
    <name type="common">Entomopathogenic nematode worm</name>
    <dbReference type="NCBI Taxonomy" id="37862"/>
    <lineage>
        <taxon>Eukaryota</taxon>
        <taxon>Metazoa</taxon>
        <taxon>Ecdysozoa</taxon>
        <taxon>Nematoda</taxon>
        <taxon>Chromadorea</taxon>
        <taxon>Rhabditida</taxon>
        <taxon>Rhabditina</taxon>
        <taxon>Rhabditomorpha</taxon>
        <taxon>Strongyloidea</taxon>
        <taxon>Heterorhabditidae</taxon>
        <taxon>Heterorhabditis</taxon>
    </lineage>
</organism>
<evidence type="ECO:0000256" key="1">
    <source>
        <dbReference type="SAM" id="MobiDB-lite"/>
    </source>
</evidence>